<sequence>MKILLIVLMLLTGCAQKETIQEPPKVQRTTVYRYTSGQCIPADNQGAALRQALKSRDEWKRYAESLEQLPAAKKVHDLNP</sequence>
<evidence type="ECO:0000313" key="1">
    <source>
        <dbReference type="EMBL" id="VVN21016.1"/>
    </source>
</evidence>
<dbReference type="EMBL" id="CABVHK010000015">
    <property type="protein sequence ID" value="VVN21016.1"/>
    <property type="molecule type" value="Genomic_DNA"/>
</dbReference>
<gene>
    <name evidence="1" type="ORF">PS662_04367</name>
</gene>
<reference evidence="1 2" key="1">
    <citation type="submission" date="2019-09" db="EMBL/GenBank/DDBJ databases">
        <authorList>
            <person name="Chandra G."/>
            <person name="Truman W A."/>
        </authorList>
    </citation>
    <scope>NUCLEOTIDE SEQUENCE [LARGE SCALE GENOMIC DNA]</scope>
    <source>
        <strain evidence="1">PS662</strain>
    </source>
</reference>
<dbReference type="AlphaFoldDB" id="A0A5E6VYR2"/>
<accession>A0A5E6VYR2</accession>
<dbReference type="RefSeq" id="WP_150712709.1">
    <property type="nucleotide sequence ID" value="NZ_CABVHK010000015.1"/>
</dbReference>
<name>A0A5E6VYR2_PSEFL</name>
<protein>
    <submittedName>
        <fullName evidence="1">Uncharacterized protein</fullName>
    </submittedName>
</protein>
<evidence type="ECO:0000313" key="2">
    <source>
        <dbReference type="Proteomes" id="UP000326953"/>
    </source>
</evidence>
<dbReference type="Proteomes" id="UP000326953">
    <property type="component" value="Unassembled WGS sequence"/>
</dbReference>
<dbReference type="OrthoDB" id="7024658at2"/>
<organism evidence="1 2">
    <name type="scientific">Pseudomonas fluorescens</name>
    <dbReference type="NCBI Taxonomy" id="294"/>
    <lineage>
        <taxon>Bacteria</taxon>
        <taxon>Pseudomonadati</taxon>
        <taxon>Pseudomonadota</taxon>
        <taxon>Gammaproteobacteria</taxon>
        <taxon>Pseudomonadales</taxon>
        <taxon>Pseudomonadaceae</taxon>
        <taxon>Pseudomonas</taxon>
    </lineage>
</organism>
<proteinExistence type="predicted"/>